<name>A0AAJ1TQK8_9HYPH</name>
<sequence>MDAHEITAEEYDEIPELTDEMLQRAEFHVGDRFVRRGPSEGSDAAVSVHLLPSIAEHFQAQGPGWQARVNALLMEVVERERALKRR</sequence>
<reference evidence="2" key="2">
    <citation type="submission" date="2024-06" db="EMBL/GenBank/DDBJ databases">
        <authorList>
            <person name="Campbell A.G."/>
        </authorList>
    </citation>
    <scope>NUCLEOTIDE SEQUENCE</scope>
    <source>
        <strain evidence="2">EM17</strain>
    </source>
</reference>
<protein>
    <submittedName>
        <fullName evidence="2">BrnA antitoxin family protein</fullName>
    </submittedName>
    <submittedName>
        <fullName evidence="1">Uncharacterized protein (DUF4415 family)</fullName>
    </submittedName>
</protein>
<evidence type="ECO:0000313" key="4">
    <source>
        <dbReference type="Proteomes" id="UP001432995"/>
    </source>
</evidence>
<dbReference type="EMBL" id="JAUSWL010000003">
    <property type="protein sequence ID" value="MDQ0543069.1"/>
    <property type="molecule type" value="Genomic_DNA"/>
</dbReference>
<organism evidence="1 3">
    <name type="scientific">Methylobacterium brachiatum</name>
    <dbReference type="NCBI Taxonomy" id="269660"/>
    <lineage>
        <taxon>Bacteria</taxon>
        <taxon>Pseudomonadati</taxon>
        <taxon>Pseudomonadota</taxon>
        <taxon>Alphaproteobacteria</taxon>
        <taxon>Hyphomicrobiales</taxon>
        <taxon>Methylobacteriaceae</taxon>
        <taxon>Methylobacterium</taxon>
    </lineage>
</organism>
<dbReference type="RefSeq" id="WP_230365966.1">
    <property type="nucleotide sequence ID" value="NZ_CP033231.1"/>
</dbReference>
<evidence type="ECO:0000313" key="1">
    <source>
        <dbReference type="EMBL" id="MDQ0543069.1"/>
    </source>
</evidence>
<dbReference type="Proteomes" id="UP001432995">
    <property type="component" value="Unassembled WGS sequence"/>
</dbReference>
<dbReference type="AlphaFoldDB" id="A0AAJ1TQK8"/>
<dbReference type="Pfam" id="PF14384">
    <property type="entry name" value="BrnA_antitoxin"/>
    <property type="match status" value="1"/>
</dbReference>
<dbReference type="EMBL" id="JBELQD010000022">
    <property type="protein sequence ID" value="MER2290277.1"/>
    <property type="molecule type" value="Genomic_DNA"/>
</dbReference>
<proteinExistence type="predicted"/>
<dbReference type="InterPro" id="IPR025528">
    <property type="entry name" value="BrnA_antitoxin"/>
</dbReference>
<dbReference type="Proteomes" id="UP001223420">
    <property type="component" value="Unassembled WGS sequence"/>
</dbReference>
<keyword evidence="4" id="KW-1185">Reference proteome</keyword>
<reference evidence="1" key="1">
    <citation type="submission" date="2023-07" db="EMBL/GenBank/DDBJ databases">
        <title>Genomic Encyclopedia of Type Strains, Phase IV (KMG-IV): sequencing the most valuable type-strain genomes for metagenomic binning, comparative biology and taxonomic classification.</title>
        <authorList>
            <person name="Goeker M."/>
        </authorList>
    </citation>
    <scope>NUCLEOTIDE SEQUENCE</scope>
    <source>
        <strain evidence="1">DSM 19569</strain>
    </source>
</reference>
<comment type="caution">
    <text evidence="1">The sequence shown here is derived from an EMBL/GenBank/DDBJ whole genome shotgun (WGS) entry which is preliminary data.</text>
</comment>
<evidence type="ECO:0000313" key="2">
    <source>
        <dbReference type="EMBL" id="MER2290277.1"/>
    </source>
</evidence>
<evidence type="ECO:0000313" key="3">
    <source>
        <dbReference type="Proteomes" id="UP001223420"/>
    </source>
</evidence>
<accession>A0AAJ1TQK8</accession>
<gene>
    <name evidence="2" type="ORF">ABS770_18580</name>
    <name evidence="1" type="ORF">QO001_001995</name>
</gene>